<dbReference type="Proteomes" id="UP000827872">
    <property type="component" value="Linkage Group LG15"/>
</dbReference>
<accession>A0ACB8EXQ3</accession>
<evidence type="ECO:0000313" key="1">
    <source>
        <dbReference type="EMBL" id="KAH7997453.1"/>
    </source>
</evidence>
<proteinExistence type="predicted"/>
<keyword evidence="2" id="KW-1185">Reference proteome</keyword>
<name>A0ACB8EXQ3_9SAUR</name>
<protein>
    <submittedName>
        <fullName evidence="1">Uncharacterized protein</fullName>
    </submittedName>
</protein>
<reference evidence="1" key="1">
    <citation type="submission" date="2021-08" db="EMBL/GenBank/DDBJ databases">
        <title>The first chromosome-level gecko genome reveals the dynamic sex chromosomes of Neotropical dwarf geckos (Sphaerodactylidae: Sphaerodactylus).</title>
        <authorList>
            <person name="Pinto B.J."/>
            <person name="Keating S.E."/>
            <person name="Gamble T."/>
        </authorList>
    </citation>
    <scope>NUCLEOTIDE SEQUENCE</scope>
    <source>
        <strain evidence="1">TG3544</strain>
    </source>
</reference>
<evidence type="ECO:0000313" key="2">
    <source>
        <dbReference type="Proteomes" id="UP000827872"/>
    </source>
</evidence>
<comment type="caution">
    <text evidence="1">The sequence shown here is derived from an EMBL/GenBank/DDBJ whole genome shotgun (WGS) entry which is preliminary data.</text>
</comment>
<dbReference type="EMBL" id="CM037628">
    <property type="protein sequence ID" value="KAH7997453.1"/>
    <property type="molecule type" value="Genomic_DNA"/>
</dbReference>
<organism evidence="1 2">
    <name type="scientific">Sphaerodactylus townsendi</name>
    <dbReference type="NCBI Taxonomy" id="933632"/>
    <lineage>
        <taxon>Eukaryota</taxon>
        <taxon>Metazoa</taxon>
        <taxon>Chordata</taxon>
        <taxon>Craniata</taxon>
        <taxon>Vertebrata</taxon>
        <taxon>Euteleostomi</taxon>
        <taxon>Lepidosauria</taxon>
        <taxon>Squamata</taxon>
        <taxon>Bifurcata</taxon>
        <taxon>Gekkota</taxon>
        <taxon>Sphaerodactylidae</taxon>
        <taxon>Sphaerodactylus</taxon>
    </lineage>
</organism>
<gene>
    <name evidence="1" type="ORF">K3G42_015427</name>
</gene>
<sequence length="67" mass="7262">MAAAAGKPKTSPKSVKFLPRGGWPACLRVSMRQATYTTTRLGIYTILFEKAGLGGRAAPQLLRQELQ</sequence>